<name>A0A367R3R9_9NOSO</name>
<keyword evidence="8" id="KW-0902">Two-component regulatory system</keyword>
<proteinExistence type="predicted"/>
<dbReference type="InterPro" id="IPR003594">
    <property type="entry name" value="HATPase_dom"/>
</dbReference>
<dbReference type="GO" id="GO:0004673">
    <property type="term" value="F:protein histidine kinase activity"/>
    <property type="evidence" value="ECO:0007669"/>
    <property type="project" value="UniProtKB-EC"/>
</dbReference>
<dbReference type="GO" id="GO:0005524">
    <property type="term" value="F:ATP binding"/>
    <property type="evidence" value="ECO:0007669"/>
    <property type="project" value="UniProtKB-KW"/>
</dbReference>
<evidence type="ECO:0000313" key="10">
    <source>
        <dbReference type="EMBL" id="RCJ30082.1"/>
    </source>
</evidence>
<evidence type="ECO:0000256" key="1">
    <source>
        <dbReference type="ARBA" id="ARBA00000085"/>
    </source>
</evidence>
<dbReference type="InterPro" id="IPR005467">
    <property type="entry name" value="His_kinase_dom"/>
</dbReference>
<keyword evidence="11" id="KW-1185">Reference proteome</keyword>
<accession>A0A367R3R9</accession>
<dbReference type="EC" id="2.7.13.3" evidence="2"/>
<evidence type="ECO:0000256" key="7">
    <source>
        <dbReference type="ARBA" id="ARBA00022840"/>
    </source>
</evidence>
<keyword evidence="3" id="KW-0597">Phosphoprotein</keyword>
<comment type="caution">
    <text evidence="10">The sequence shown here is derived from an EMBL/GenBank/DDBJ whole genome shotgun (WGS) entry which is preliminary data.</text>
</comment>
<dbReference type="GO" id="GO:0000160">
    <property type="term" value="P:phosphorelay signal transduction system"/>
    <property type="evidence" value="ECO:0007669"/>
    <property type="project" value="UniProtKB-KW"/>
</dbReference>
<dbReference type="EMBL" id="LXQD01000277">
    <property type="protein sequence ID" value="RCJ30082.1"/>
    <property type="molecule type" value="Genomic_DNA"/>
</dbReference>
<protein>
    <recommendedName>
        <fullName evidence="2">histidine kinase</fullName>
        <ecNumber evidence="2">2.7.13.3</ecNumber>
    </recommendedName>
</protein>
<reference evidence="10" key="1">
    <citation type="submission" date="2016-04" db="EMBL/GenBank/DDBJ databases">
        <authorList>
            <person name="Tabuchi Yagui T.R."/>
        </authorList>
    </citation>
    <scope>NUCLEOTIDE SEQUENCE [LARGE SCALE GENOMIC DNA]</scope>
    <source>
        <strain evidence="10">NIES-26</strain>
    </source>
</reference>
<organism evidence="10 11">
    <name type="scientific">Nostoc minutum NIES-26</name>
    <dbReference type="NCBI Taxonomy" id="1844469"/>
    <lineage>
        <taxon>Bacteria</taxon>
        <taxon>Bacillati</taxon>
        <taxon>Cyanobacteriota</taxon>
        <taxon>Cyanophyceae</taxon>
        <taxon>Nostocales</taxon>
        <taxon>Nostocaceae</taxon>
        <taxon>Nostoc</taxon>
    </lineage>
</organism>
<evidence type="ECO:0000256" key="8">
    <source>
        <dbReference type="ARBA" id="ARBA00023012"/>
    </source>
</evidence>
<keyword evidence="4" id="KW-0808">Transferase</keyword>
<evidence type="ECO:0000256" key="5">
    <source>
        <dbReference type="ARBA" id="ARBA00022741"/>
    </source>
</evidence>
<evidence type="ECO:0000256" key="2">
    <source>
        <dbReference type="ARBA" id="ARBA00012438"/>
    </source>
</evidence>
<comment type="catalytic activity">
    <reaction evidence="1">
        <text>ATP + protein L-histidine = ADP + protein N-phospho-L-histidine.</text>
        <dbReference type="EC" id="2.7.13.3"/>
    </reaction>
</comment>
<dbReference type="PRINTS" id="PR00344">
    <property type="entry name" value="BCTRLSENSOR"/>
</dbReference>
<keyword evidence="7" id="KW-0067">ATP-binding</keyword>
<keyword evidence="6" id="KW-0418">Kinase</keyword>
<dbReference type="PANTHER" id="PTHR43065:SF10">
    <property type="entry name" value="PEROXIDE STRESS-ACTIVATED HISTIDINE KINASE MAK3"/>
    <property type="match status" value="1"/>
</dbReference>
<evidence type="ECO:0000256" key="4">
    <source>
        <dbReference type="ARBA" id="ARBA00022679"/>
    </source>
</evidence>
<evidence type="ECO:0000259" key="9">
    <source>
        <dbReference type="PROSITE" id="PS50109"/>
    </source>
</evidence>
<dbReference type="SUPFAM" id="SSF55874">
    <property type="entry name" value="ATPase domain of HSP90 chaperone/DNA topoisomerase II/histidine kinase"/>
    <property type="match status" value="1"/>
</dbReference>
<gene>
    <name evidence="10" type="ORF">A6770_21590</name>
</gene>
<dbReference type="PROSITE" id="PS50109">
    <property type="entry name" value="HIS_KIN"/>
    <property type="match status" value="1"/>
</dbReference>
<sequence>MIFIGIFCLSPTNPERPAIQVIKEYAVLPLVTCYAGQLNQVFMNILANAIDAVEELTCSKYCAISYPMIRIQTEAIAGESPKGDRVKISIADNGSGMTENVRSRIFDSFFTTKPMGKGTGMGLSISQQIVAEKHCGQL</sequence>
<dbReference type="InterPro" id="IPR004358">
    <property type="entry name" value="Sig_transdc_His_kin-like_C"/>
</dbReference>
<dbReference type="Pfam" id="PF02518">
    <property type="entry name" value="HATPase_c"/>
    <property type="match status" value="1"/>
</dbReference>
<evidence type="ECO:0000313" key="11">
    <source>
        <dbReference type="Proteomes" id="UP000252107"/>
    </source>
</evidence>
<dbReference type="PANTHER" id="PTHR43065">
    <property type="entry name" value="SENSOR HISTIDINE KINASE"/>
    <property type="match status" value="1"/>
</dbReference>
<dbReference type="SMART" id="SM00387">
    <property type="entry name" value="HATPase_c"/>
    <property type="match status" value="1"/>
</dbReference>
<evidence type="ECO:0000256" key="6">
    <source>
        <dbReference type="ARBA" id="ARBA00022777"/>
    </source>
</evidence>
<dbReference type="AlphaFoldDB" id="A0A367R3R9"/>
<keyword evidence="5" id="KW-0547">Nucleotide-binding</keyword>
<dbReference type="Proteomes" id="UP000252107">
    <property type="component" value="Unassembled WGS sequence"/>
</dbReference>
<dbReference type="InterPro" id="IPR036890">
    <property type="entry name" value="HATPase_C_sf"/>
</dbReference>
<feature type="domain" description="Histidine kinase" evidence="9">
    <location>
        <begin position="37"/>
        <end position="138"/>
    </location>
</feature>
<dbReference type="Gene3D" id="3.30.565.10">
    <property type="entry name" value="Histidine kinase-like ATPase, C-terminal domain"/>
    <property type="match status" value="1"/>
</dbReference>
<evidence type="ECO:0000256" key="3">
    <source>
        <dbReference type="ARBA" id="ARBA00022553"/>
    </source>
</evidence>